<evidence type="ECO:0000256" key="1">
    <source>
        <dbReference type="SAM" id="SignalP"/>
    </source>
</evidence>
<dbReference type="AlphaFoldDB" id="A0A5J4IVW1"/>
<accession>A0A5J4IVW1</accession>
<sequence length="593" mass="68828">MRNFILLLLLFVGTTSVAQSELLAKNYFDKGAYEKAISLYEKLYKESPHKTAFLDNLVESYQQLEQFDKAEKALIEKLEGRRFQPQYYINLGYNYALQNQDSLAQINYKQALEEINIKPNYATIIAKRFEDYSLLDEAILAFEKGMELNPNLNANMQLARIYGEQGKIELMFTKYIDLIETRPNYKSIAQRNFSLYVTEDPQNEANGILRRILLKKLQENPDVLYNELLSWLFIQQKDFKKAFTQEKAIYKRTEEDLGGISDLALIALADRDYENAAAIINFVIENSATPEAQLQGYQYLMKIKLATAKEEDYPEIESQFQQLLTQYGSGSKTYLLQIDYNHFLAFQAKKSETAIENLKALANEKLSAYQEARVKMELADILVFEEKFNRALIYYTQIQKKIQSDVLAQEARFKVARTSYFKGDFVWAKTQLDVLRKSASQLIANDAIELSLMIHDNTQEDSLHTALKKYATADLLALQNKDKQAIDVLSEILTNHKGEKIEDEALLKQGGLYEKIGDTKKAEANYLKLIDLFKEDILADDAYFRLANLYEYELQDPIKAKEYYEQIIFNFEDSIYFIEARKKYRMLRGDAIE</sequence>
<proteinExistence type="predicted"/>
<feature type="chain" id="PRO_5023890671" description="Tetratricopeptide repeat-containing protein" evidence="1">
    <location>
        <begin position="19"/>
        <end position="593"/>
    </location>
</feature>
<dbReference type="EMBL" id="BKCG01000001">
    <property type="protein sequence ID" value="GER58432.1"/>
    <property type="molecule type" value="Genomic_DNA"/>
</dbReference>
<dbReference type="RefSeq" id="WP_151672507.1">
    <property type="nucleotide sequence ID" value="NZ_BKCG01000001.1"/>
</dbReference>
<keyword evidence="1" id="KW-0732">Signal</keyword>
<organism evidence="2 3">
    <name type="scientific">Patiriisocius marinus</name>
    <dbReference type="NCBI Taxonomy" id="1397112"/>
    <lineage>
        <taxon>Bacteria</taxon>
        <taxon>Pseudomonadati</taxon>
        <taxon>Bacteroidota</taxon>
        <taxon>Flavobacteriia</taxon>
        <taxon>Flavobacteriales</taxon>
        <taxon>Flavobacteriaceae</taxon>
        <taxon>Patiriisocius</taxon>
    </lineage>
</organism>
<dbReference type="SMART" id="SM00028">
    <property type="entry name" value="TPR"/>
    <property type="match status" value="6"/>
</dbReference>
<evidence type="ECO:0000313" key="2">
    <source>
        <dbReference type="EMBL" id="GER58432.1"/>
    </source>
</evidence>
<keyword evidence="3" id="KW-1185">Reference proteome</keyword>
<dbReference type="SUPFAM" id="SSF48452">
    <property type="entry name" value="TPR-like"/>
    <property type="match status" value="2"/>
</dbReference>
<dbReference type="Pfam" id="PF13174">
    <property type="entry name" value="TPR_6"/>
    <property type="match status" value="1"/>
</dbReference>
<dbReference type="Pfam" id="PF14559">
    <property type="entry name" value="TPR_19"/>
    <property type="match status" value="1"/>
</dbReference>
<name>A0A5J4IVW1_9FLAO</name>
<dbReference type="InterPro" id="IPR011990">
    <property type="entry name" value="TPR-like_helical_dom_sf"/>
</dbReference>
<dbReference type="Gene3D" id="1.25.40.10">
    <property type="entry name" value="Tetratricopeptide repeat domain"/>
    <property type="match status" value="4"/>
</dbReference>
<dbReference type="OrthoDB" id="9763354at2"/>
<protein>
    <recommendedName>
        <fullName evidence="4">Tetratricopeptide repeat-containing protein</fullName>
    </recommendedName>
</protein>
<evidence type="ECO:0000313" key="3">
    <source>
        <dbReference type="Proteomes" id="UP000326509"/>
    </source>
</evidence>
<gene>
    <name evidence="2" type="ORF">ULMA_05400</name>
</gene>
<dbReference type="Pfam" id="PF13181">
    <property type="entry name" value="TPR_8"/>
    <property type="match status" value="1"/>
</dbReference>
<reference evidence="2 3" key="1">
    <citation type="submission" date="2019-08" db="EMBL/GenBank/DDBJ databases">
        <title>Draft genome sequence of Ulvibacter marinus type strain NBRC 109484.</title>
        <authorList>
            <person name="Kawano K."/>
            <person name="Ushijima N."/>
            <person name="Kihara M."/>
            <person name="Itoh H."/>
        </authorList>
    </citation>
    <scope>NUCLEOTIDE SEQUENCE [LARGE SCALE GENOMIC DNA]</scope>
    <source>
        <strain evidence="2 3">NBRC 109484</strain>
    </source>
</reference>
<evidence type="ECO:0008006" key="4">
    <source>
        <dbReference type="Google" id="ProtNLM"/>
    </source>
</evidence>
<dbReference type="Proteomes" id="UP000326509">
    <property type="component" value="Unassembled WGS sequence"/>
</dbReference>
<comment type="caution">
    <text evidence="2">The sequence shown here is derived from an EMBL/GenBank/DDBJ whole genome shotgun (WGS) entry which is preliminary data.</text>
</comment>
<feature type="signal peptide" evidence="1">
    <location>
        <begin position="1"/>
        <end position="18"/>
    </location>
</feature>
<dbReference type="InterPro" id="IPR019734">
    <property type="entry name" value="TPR_rpt"/>
</dbReference>